<reference evidence="1 2" key="1">
    <citation type="journal article" date="2021" name="Commun. Biol.">
        <title>The genome of Shorea leprosula (Dipterocarpaceae) highlights the ecological relevance of drought in aseasonal tropical rainforests.</title>
        <authorList>
            <person name="Ng K.K.S."/>
            <person name="Kobayashi M.J."/>
            <person name="Fawcett J.A."/>
            <person name="Hatakeyama M."/>
            <person name="Paape T."/>
            <person name="Ng C.H."/>
            <person name="Ang C.C."/>
            <person name="Tnah L.H."/>
            <person name="Lee C.T."/>
            <person name="Nishiyama T."/>
            <person name="Sese J."/>
            <person name="O'Brien M.J."/>
            <person name="Copetti D."/>
            <person name="Mohd Noor M.I."/>
            <person name="Ong R.C."/>
            <person name="Putra M."/>
            <person name="Sireger I.Z."/>
            <person name="Indrioko S."/>
            <person name="Kosugi Y."/>
            <person name="Izuno A."/>
            <person name="Isagi Y."/>
            <person name="Lee S.L."/>
            <person name="Shimizu K.K."/>
        </authorList>
    </citation>
    <scope>NUCLEOTIDE SEQUENCE [LARGE SCALE GENOMIC DNA]</scope>
    <source>
        <strain evidence="1">214</strain>
    </source>
</reference>
<dbReference type="AlphaFoldDB" id="A0AAV5MMD1"/>
<gene>
    <name evidence="1" type="ORF">SLEP1_g57398</name>
</gene>
<protein>
    <submittedName>
        <fullName evidence="1">Uncharacterized protein</fullName>
    </submittedName>
</protein>
<name>A0AAV5MMD1_9ROSI</name>
<evidence type="ECO:0000313" key="1">
    <source>
        <dbReference type="EMBL" id="GKV50700.1"/>
    </source>
</evidence>
<proteinExistence type="predicted"/>
<dbReference type="EMBL" id="BPVZ01000388">
    <property type="protein sequence ID" value="GKV50700.1"/>
    <property type="molecule type" value="Genomic_DNA"/>
</dbReference>
<sequence length="66" mass="6913">MVSDCGVISSEPCAFVGPVSRVHGVCRVPGFGFWGVTDLMGVAETFVIDPVSLYSIAGGEFVLFVT</sequence>
<keyword evidence="2" id="KW-1185">Reference proteome</keyword>
<organism evidence="1 2">
    <name type="scientific">Rubroshorea leprosula</name>
    <dbReference type="NCBI Taxonomy" id="152421"/>
    <lineage>
        <taxon>Eukaryota</taxon>
        <taxon>Viridiplantae</taxon>
        <taxon>Streptophyta</taxon>
        <taxon>Embryophyta</taxon>
        <taxon>Tracheophyta</taxon>
        <taxon>Spermatophyta</taxon>
        <taxon>Magnoliopsida</taxon>
        <taxon>eudicotyledons</taxon>
        <taxon>Gunneridae</taxon>
        <taxon>Pentapetalae</taxon>
        <taxon>rosids</taxon>
        <taxon>malvids</taxon>
        <taxon>Malvales</taxon>
        <taxon>Dipterocarpaceae</taxon>
        <taxon>Rubroshorea</taxon>
    </lineage>
</organism>
<accession>A0AAV5MMD1</accession>
<comment type="caution">
    <text evidence="1">The sequence shown here is derived from an EMBL/GenBank/DDBJ whole genome shotgun (WGS) entry which is preliminary data.</text>
</comment>
<dbReference type="Proteomes" id="UP001054252">
    <property type="component" value="Unassembled WGS sequence"/>
</dbReference>
<evidence type="ECO:0000313" key="2">
    <source>
        <dbReference type="Proteomes" id="UP001054252"/>
    </source>
</evidence>